<organism evidence="2 3">
    <name type="scientific">Panicum hallii var. hallii</name>
    <dbReference type="NCBI Taxonomy" id="1504633"/>
    <lineage>
        <taxon>Eukaryota</taxon>
        <taxon>Viridiplantae</taxon>
        <taxon>Streptophyta</taxon>
        <taxon>Embryophyta</taxon>
        <taxon>Tracheophyta</taxon>
        <taxon>Spermatophyta</taxon>
        <taxon>Magnoliopsida</taxon>
        <taxon>Liliopsida</taxon>
        <taxon>Poales</taxon>
        <taxon>Poaceae</taxon>
        <taxon>PACMAD clade</taxon>
        <taxon>Panicoideae</taxon>
        <taxon>Panicodae</taxon>
        <taxon>Paniceae</taxon>
        <taxon>Panicinae</taxon>
        <taxon>Panicum</taxon>
        <taxon>Panicum sect. Panicum</taxon>
    </lineage>
</organism>
<evidence type="ECO:0000313" key="2">
    <source>
        <dbReference type="EMBL" id="PUZ45652.1"/>
    </source>
</evidence>
<accession>A0A2T7CQP6</accession>
<dbReference type="EMBL" id="CM009756">
    <property type="protein sequence ID" value="PUZ45652.1"/>
    <property type="molecule type" value="Genomic_DNA"/>
</dbReference>
<proteinExistence type="predicted"/>
<keyword evidence="1" id="KW-0732">Signal</keyword>
<reference evidence="2 3" key="1">
    <citation type="submission" date="2018-04" db="EMBL/GenBank/DDBJ databases">
        <title>WGS assembly of Panicum hallii var. hallii HAL2.</title>
        <authorList>
            <person name="Lovell J."/>
            <person name="Jenkins J."/>
            <person name="Lowry D."/>
            <person name="Mamidi S."/>
            <person name="Sreedasyam A."/>
            <person name="Weng X."/>
            <person name="Barry K."/>
            <person name="Bonette J."/>
            <person name="Campitelli B."/>
            <person name="Daum C."/>
            <person name="Gordon S."/>
            <person name="Gould B."/>
            <person name="Lipzen A."/>
            <person name="MacQueen A."/>
            <person name="Palacio-Mejia J."/>
            <person name="Plott C."/>
            <person name="Shakirov E."/>
            <person name="Shu S."/>
            <person name="Yoshinaga Y."/>
            <person name="Zane M."/>
            <person name="Rokhsar D."/>
            <person name="Grimwood J."/>
            <person name="Schmutz J."/>
            <person name="Juenger T."/>
        </authorList>
    </citation>
    <scope>NUCLEOTIDE SEQUENCE [LARGE SCALE GENOMIC DNA]</scope>
    <source>
        <strain evidence="3">cv. HAL2</strain>
    </source>
</reference>
<name>A0A2T7CQP6_9POAL</name>
<dbReference type="AlphaFoldDB" id="A0A2T7CQP6"/>
<gene>
    <name evidence="2" type="ORF">GQ55_8G242300</name>
</gene>
<keyword evidence="3" id="KW-1185">Reference proteome</keyword>
<feature type="chain" id="PRO_5015692350" evidence="1">
    <location>
        <begin position="21"/>
        <end position="89"/>
    </location>
</feature>
<dbReference type="Proteomes" id="UP000244336">
    <property type="component" value="Chromosome 8"/>
</dbReference>
<protein>
    <submittedName>
        <fullName evidence="2">Uncharacterized protein</fullName>
    </submittedName>
</protein>
<sequence>MGSSSAVCRILLITVNIAAAVLFSTGEAQKKVCEHEQPCSFYLDCDLWCKGHSYPKGGNCFSSDHTKVLSRPEQGGAPPDLYGTCCCFV</sequence>
<dbReference type="Gramene" id="PUZ45652">
    <property type="protein sequence ID" value="PUZ45652"/>
    <property type="gene ID" value="GQ55_8G242300"/>
</dbReference>
<evidence type="ECO:0000313" key="3">
    <source>
        <dbReference type="Proteomes" id="UP000244336"/>
    </source>
</evidence>
<evidence type="ECO:0000256" key="1">
    <source>
        <dbReference type="SAM" id="SignalP"/>
    </source>
</evidence>
<feature type="signal peptide" evidence="1">
    <location>
        <begin position="1"/>
        <end position="20"/>
    </location>
</feature>